<dbReference type="PROSITE" id="PS51755">
    <property type="entry name" value="OMPR_PHOB"/>
    <property type="match status" value="1"/>
</dbReference>
<reference evidence="10 11" key="1">
    <citation type="submission" date="2006-10" db="EMBL/GenBank/DDBJ databases">
        <title>Complete sequence of Syntrophobacter fumaroxidans MPOB.</title>
        <authorList>
            <consortium name="US DOE Joint Genome Institute"/>
            <person name="Copeland A."/>
            <person name="Lucas S."/>
            <person name="Lapidus A."/>
            <person name="Barry K."/>
            <person name="Detter J.C."/>
            <person name="Glavina del Rio T."/>
            <person name="Hammon N."/>
            <person name="Israni S."/>
            <person name="Pitluck S."/>
            <person name="Goltsman E.G."/>
            <person name="Martinez M."/>
            <person name="Schmutz J."/>
            <person name="Larimer F."/>
            <person name="Land M."/>
            <person name="Hauser L."/>
            <person name="Kyrpides N."/>
            <person name="Kim E."/>
            <person name="Boone D.R."/>
            <person name="Brockman F."/>
            <person name="Culley D."/>
            <person name="Ferry J."/>
            <person name="Gunsalus R."/>
            <person name="McInerney M.J."/>
            <person name="Morrison M."/>
            <person name="Plugge C."/>
            <person name="Rohlin L."/>
            <person name="Scholten J."/>
            <person name="Sieber J."/>
            <person name="Stams A.J.M."/>
            <person name="Worm P."/>
            <person name="Henstra A.M."/>
            <person name="Richardson P."/>
        </authorList>
    </citation>
    <scope>NUCLEOTIDE SEQUENCE [LARGE SCALE GENOMIC DNA]</scope>
    <source>
        <strain evidence="11">DSM 10017 / MPOB</strain>
    </source>
</reference>
<keyword evidence="11" id="KW-1185">Reference proteome</keyword>
<feature type="domain" description="Response regulatory" evidence="8">
    <location>
        <begin position="4"/>
        <end position="117"/>
    </location>
</feature>
<dbReference type="KEGG" id="sfu:Sfum_2656"/>
<evidence type="ECO:0000256" key="6">
    <source>
        <dbReference type="PROSITE-ProRule" id="PRU00169"/>
    </source>
</evidence>
<dbReference type="EMBL" id="CP000478">
    <property type="protein sequence ID" value="ABK18334.1"/>
    <property type="molecule type" value="Genomic_DNA"/>
</dbReference>
<gene>
    <name evidence="10" type="ordered locus">Sfum_2656</name>
</gene>
<keyword evidence="4 7" id="KW-0238">DNA-binding</keyword>
<proteinExistence type="predicted"/>
<dbReference type="RefSeq" id="WP_011699501.1">
    <property type="nucleotide sequence ID" value="NC_008554.1"/>
</dbReference>
<dbReference type="PANTHER" id="PTHR48111:SF6">
    <property type="entry name" value="TRANSCRIPTIONAL REGULATORY PROTEIN CREB"/>
    <property type="match status" value="1"/>
</dbReference>
<dbReference type="FunCoup" id="A0LLN2">
    <property type="interactions" value="103"/>
</dbReference>
<evidence type="ECO:0000256" key="1">
    <source>
        <dbReference type="ARBA" id="ARBA00022553"/>
    </source>
</evidence>
<evidence type="ECO:0000256" key="7">
    <source>
        <dbReference type="PROSITE-ProRule" id="PRU01091"/>
    </source>
</evidence>
<evidence type="ECO:0000256" key="3">
    <source>
        <dbReference type="ARBA" id="ARBA00023015"/>
    </source>
</evidence>
<dbReference type="PANTHER" id="PTHR48111">
    <property type="entry name" value="REGULATOR OF RPOS"/>
    <property type="match status" value="1"/>
</dbReference>
<dbReference type="InterPro" id="IPR011006">
    <property type="entry name" value="CheY-like_superfamily"/>
</dbReference>
<keyword evidence="1 6" id="KW-0597">Phosphoprotein</keyword>
<dbReference type="HOGENOM" id="CLU_000445_30_4_7"/>
<dbReference type="AlphaFoldDB" id="A0LLN2"/>
<dbReference type="Proteomes" id="UP000001784">
    <property type="component" value="Chromosome"/>
</dbReference>
<dbReference type="InParanoid" id="A0LLN2"/>
<dbReference type="Gene3D" id="6.10.250.690">
    <property type="match status" value="1"/>
</dbReference>
<dbReference type="FunFam" id="3.40.50.2300:FF:000001">
    <property type="entry name" value="DNA-binding response regulator PhoB"/>
    <property type="match status" value="1"/>
</dbReference>
<sequence length="226" mass="25845">MKPRVLIVEDEPAIVDNIQYALETEGFATVCLVSGEPVLTFLARDTVDLIILDIGLPDMSGMELCKEIRKSHSTPVIFLTARTDEVDRVVGLEIGADDYVTKPFSPRELSARVRAVLRRTHVRDHCAPTPHVFEVNDSKRRIAYHGRTLDLSRYEYEILKTFIRRPGHIYSRDQLMELVWEQPETSLDRTVDAHIKNIRAKLRVIAPESDPIVTHRGMGYSLRENL</sequence>
<dbReference type="GO" id="GO:0006355">
    <property type="term" value="P:regulation of DNA-templated transcription"/>
    <property type="evidence" value="ECO:0007669"/>
    <property type="project" value="InterPro"/>
</dbReference>
<dbReference type="InterPro" id="IPR036388">
    <property type="entry name" value="WH-like_DNA-bd_sf"/>
</dbReference>
<protein>
    <submittedName>
        <fullName evidence="10">Two component transcriptional regulator, winged helix family</fullName>
    </submittedName>
</protein>
<dbReference type="SMART" id="SM00448">
    <property type="entry name" value="REC"/>
    <property type="match status" value="1"/>
</dbReference>
<dbReference type="OrthoDB" id="9793321at2"/>
<dbReference type="SMART" id="SM00862">
    <property type="entry name" value="Trans_reg_C"/>
    <property type="match status" value="1"/>
</dbReference>
<evidence type="ECO:0000313" key="10">
    <source>
        <dbReference type="EMBL" id="ABK18334.1"/>
    </source>
</evidence>
<dbReference type="InterPro" id="IPR001867">
    <property type="entry name" value="OmpR/PhoB-type_DNA-bd"/>
</dbReference>
<evidence type="ECO:0000259" key="8">
    <source>
        <dbReference type="PROSITE" id="PS50110"/>
    </source>
</evidence>
<organism evidence="10 11">
    <name type="scientific">Syntrophobacter fumaroxidans (strain DSM 10017 / MPOB)</name>
    <dbReference type="NCBI Taxonomy" id="335543"/>
    <lineage>
        <taxon>Bacteria</taxon>
        <taxon>Pseudomonadati</taxon>
        <taxon>Thermodesulfobacteriota</taxon>
        <taxon>Syntrophobacteria</taxon>
        <taxon>Syntrophobacterales</taxon>
        <taxon>Syntrophobacteraceae</taxon>
        <taxon>Syntrophobacter</taxon>
    </lineage>
</organism>
<keyword evidence="5" id="KW-0804">Transcription</keyword>
<dbReference type="CDD" id="cd00383">
    <property type="entry name" value="trans_reg_C"/>
    <property type="match status" value="1"/>
</dbReference>
<accession>A0LLN2</accession>
<dbReference type="STRING" id="335543.Sfum_2656"/>
<evidence type="ECO:0000256" key="5">
    <source>
        <dbReference type="ARBA" id="ARBA00023163"/>
    </source>
</evidence>
<keyword evidence="2" id="KW-0902">Two-component regulatory system</keyword>
<dbReference type="GO" id="GO:0000156">
    <property type="term" value="F:phosphorelay response regulator activity"/>
    <property type="evidence" value="ECO:0007669"/>
    <property type="project" value="TreeGrafter"/>
</dbReference>
<dbReference type="Pfam" id="PF00072">
    <property type="entry name" value="Response_reg"/>
    <property type="match status" value="1"/>
</dbReference>
<dbReference type="GO" id="GO:0000976">
    <property type="term" value="F:transcription cis-regulatory region binding"/>
    <property type="evidence" value="ECO:0007669"/>
    <property type="project" value="TreeGrafter"/>
</dbReference>
<dbReference type="eggNOG" id="COG0745">
    <property type="taxonomic scope" value="Bacteria"/>
</dbReference>
<dbReference type="InterPro" id="IPR001789">
    <property type="entry name" value="Sig_transdc_resp-reg_receiver"/>
</dbReference>
<dbReference type="Gene3D" id="1.10.10.10">
    <property type="entry name" value="Winged helix-like DNA-binding domain superfamily/Winged helix DNA-binding domain"/>
    <property type="match status" value="1"/>
</dbReference>
<evidence type="ECO:0000313" key="11">
    <source>
        <dbReference type="Proteomes" id="UP000001784"/>
    </source>
</evidence>
<feature type="modified residue" description="4-aspartylphosphate" evidence="6">
    <location>
        <position position="53"/>
    </location>
</feature>
<evidence type="ECO:0000256" key="2">
    <source>
        <dbReference type="ARBA" id="ARBA00023012"/>
    </source>
</evidence>
<name>A0LLN2_SYNFM</name>
<keyword evidence="3" id="KW-0805">Transcription regulation</keyword>
<dbReference type="GO" id="GO:0005829">
    <property type="term" value="C:cytosol"/>
    <property type="evidence" value="ECO:0007669"/>
    <property type="project" value="TreeGrafter"/>
</dbReference>
<feature type="domain" description="OmpR/PhoB-type" evidence="9">
    <location>
        <begin position="118"/>
        <end position="224"/>
    </location>
</feature>
<feature type="DNA-binding region" description="OmpR/PhoB-type" evidence="7">
    <location>
        <begin position="118"/>
        <end position="224"/>
    </location>
</feature>
<dbReference type="NCBIfam" id="NF008296">
    <property type="entry name" value="PRK11083.1"/>
    <property type="match status" value="1"/>
</dbReference>
<evidence type="ECO:0000256" key="4">
    <source>
        <dbReference type="ARBA" id="ARBA00023125"/>
    </source>
</evidence>
<dbReference type="PROSITE" id="PS50110">
    <property type="entry name" value="RESPONSE_REGULATORY"/>
    <property type="match status" value="1"/>
</dbReference>
<dbReference type="Pfam" id="PF00486">
    <property type="entry name" value="Trans_reg_C"/>
    <property type="match status" value="1"/>
</dbReference>
<dbReference type="Gene3D" id="3.40.50.2300">
    <property type="match status" value="1"/>
</dbReference>
<evidence type="ECO:0000259" key="9">
    <source>
        <dbReference type="PROSITE" id="PS51755"/>
    </source>
</evidence>
<dbReference type="InterPro" id="IPR039420">
    <property type="entry name" value="WalR-like"/>
</dbReference>
<dbReference type="SUPFAM" id="SSF52172">
    <property type="entry name" value="CheY-like"/>
    <property type="match status" value="1"/>
</dbReference>
<dbReference type="GO" id="GO:0032993">
    <property type="term" value="C:protein-DNA complex"/>
    <property type="evidence" value="ECO:0007669"/>
    <property type="project" value="TreeGrafter"/>
</dbReference>